<dbReference type="Proteomes" id="UP000299102">
    <property type="component" value="Unassembled WGS sequence"/>
</dbReference>
<dbReference type="EMBL" id="BGZK01000924">
    <property type="protein sequence ID" value="GBP65277.1"/>
    <property type="molecule type" value="Genomic_DNA"/>
</dbReference>
<comment type="caution">
    <text evidence="1">The sequence shown here is derived from an EMBL/GenBank/DDBJ whole genome shotgun (WGS) entry which is preliminary data.</text>
</comment>
<evidence type="ECO:0000313" key="2">
    <source>
        <dbReference type="Proteomes" id="UP000299102"/>
    </source>
</evidence>
<sequence>MNLDQNIYSIICSIPSQKTCDPLVTSLRLRVSMGGGEHQLSDLPTDSTPTTTIPADIFESLNKGNLSARGRARPTCAELLAVTEAREDMQRSYHMEICSLYLPFWEMCHELSQLFAGEGPRCETRISVFDRILCENRVDDTCVMSKVFKHDGLNLTCPVRRYRCANCTDVVMQRRLAVPLQADC</sequence>
<name>A0A4C1XSX2_EUMVA</name>
<keyword evidence="2" id="KW-1185">Reference proteome</keyword>
<protein>
    <submittedName>
        <fullName evidence="1">Uncharacterized protein</fullName>
    </submittedName>
</protein>
<proteinExistence type="predicted"/>
<dbReference type="AlphaFoldDB" id="A0A4C1XSX2"/>
<organism evidence="1 2">
    <name type="scientific">Eumeta variegata</name>
    <name type="common">Bagworm moth</name>
    <name type="synonym">Eumeta japonica</name>
    <dbReference type="NCBI Taxonomy" id="151549"/>
    <lineage>
        <taxon>Eukaryota</taxon>
        <taxon>Metazoa</taxon>
        <taxon>Ecdysozoa</taxon>
        <taxon>Arthropoda</taxon>
        <taxon>Hexapoda</taxon>
        <taxon>Insecta</taxon>
        <taxon>Pterygota</taxon>
        <taxon>Neoptera</taxon>
        <taxon>Endopterygota</taxon>
        <taxon>Lepidoptera</taxon>
        <taxon>Glossata</taxon>
        <taxon>Ditrysia</taxon>
        <taxon>Tineoidea</taxon>
        <taxon>Psychidae</taxon>
        <taxon>Oiketicinae</taxon>
        <taxon>Eumeta</taxon>
    </lineage>
</organism>
<reference evidence="1 2" key="1">
    <citation type="journal article" date="2019" name="Commun. Biol.">
        <title>The bagworm genome reveals a unique fibroin gene that provides high tensile strength.</title>
        <authorList>
            <person name="Kono N."/>
            <person name="Nakamura H."/>
            <person name="Ohtoshi R."/>
            <person name="Tomita M."/>
            <person name="Numata K."/>
            <person name="Arakawa K."/>
        </authorList>
    </citation>
    <scope>NUCLEOTIDE SEQUENCE [LARGE SCALE GENOMIC DNA]</scope>
</reference>
<gene>
    <name evidence="1" type="ORF">EVAR_37125_1</name>
</gene>
<accession>A0A4C1XSX2</accession>
<evidence type="ECO:0000313" key="1">
    <source>
        <dbReference type="EMBL" id="GBP65277.1"/>
    </source>
</evidence>